<keyword evidence="1" id="KW-0472">Membrane</keyword>
<evidence type="ECO:0000256" key="1">
    <source>
        <dbReference type="SAM" id="Phobius"/>
    </source>
</evidence>
<feature type="domain" description="DUF2231" evidence="2">
    <location>
        <begin position="6"/>
        <end position="154"/>
    </location>
</feature>
<name>A0ABY3VS93_9MYCO</name>
<feature type="transmembrane region" description="Helical" evidence="1">
    <location>
        <begin position="40"/>
        <end position="67"/>
    </location>
</feature>
<gene>
    <name evidence="3" type="ORF">MKK62_14130</name>
</gene>
<evidence type="ECO:0000313" key="3">
    <source>
        <dbReference type="EMBL" id="UMB72316.1"/>
    </source>
</evidence>
<organism evidence="3 4">
    <name type="scientific">Mycobacterium paraterrae</name>
    <dbReference type="NCBI Taxonomy" id="577492"/>
    <lineage>
        <taxon>Bacteria</taxon>
        <taxon>Bacillati</taxon>
        <taxon>Actinomycetota</taxon>
        <taxon>Actinomycetes</taxon>
        <taxon>Mycobacteriales</taxon>
        <taxon>Mycobacteriaceae</taxon>
        <taxon>Mycobacterium</taxon>
    </lineage>
</organism>
<reference evidence="3" key="1">
    <citation type="submission" date="2022-08" db="EMBL/GenBank/DDBJ databases">
        <title>Whole genome sequencing of non-tuberculosis mycobacteria type-strains.</title>
        <authorList>
            <person name="Igarashi Y."/>
            <person name="Osugi A."/>
            <person name="Mitarai S."/>
        </authorList>
    </citation>
    <scope>NUCLEOTIDE SEQUENCE</scope>
    <source>
        <strain evidence="3">DSM 45127</strain>
    </source>
</reference>
<dbReference type="Pfam" id="PF09990">
    <property type="entry name" value="DUF2231"/>
    <property type="match status" value="1"/>
</dbReference>
<dbReference type="Proteomes" id="UP001055336">
    <property type="component" value="Chromosome"/>
</dbReference>
<feature type="transmembrane region" description="Helical" evidence="1">
    <location>
        <begin position="117"/>
        <end position="138"/>
    </location>
</feature>
<dbReference type="InterPro" id="IPR019251">
    <property type="entry name" value="DUF2231_TM"/>
</dbReference>
<accession>A0ABY3VS93</accession>
<keyword evidence="1" id="KW-1133">Transmembrane helix</keyword>
<evidence type="ECO:0000259" key="2">
    <source>
        <dbReference type="Pfam" id="PF09990"/>
    </source>
</evidence>
<sequence>MTTIAGLPAHVLLVHALVVLAPLTALLEILCALRRAARRHLVWLVLALAAVTAVLTPVTANAGGWLYDRERHHRDILNVHADRGGEMIYFSIALLAVAVLLAALHRREVRASSPGRGLGIVVALITIVVGSASVVQVVRIGDSGARSVWANELTKSDKP</sequence>
<keyword evidence="1" id="KW-0812">Transmembrane</keyword>
<evidence type="ECO:0000313" key="4">
    <source>
        <dbReference type="Proteomes" id="UP001055336"/>
    </source>
</evidence>
<feature type="transmembrane region" description="Helical" evidence="1">
    <location>
        <begin position="12"/>
        <end position="33"/>
    </location>
</feature>
<protein>
    <recommendedName>
        <fullName evidence="2">DUF2231 domain-containing protein</fullName>
    </recommendedName>
</protein>
<feature type="transmembrane region" description="Helical" evidence="1">
    <location>
        <begin position="87"/>
        <end position="105"/>
    </location>
</feature>
<dbReference type="EMBL" id="CP092488">
    <property type="protein sequence ID" value="UMB72316.1"/>
    <property type="molecule type" value="Genomic_DNA"/>
</dbReference>
<proteinExistence type="predicted"/>
<keyword evidence="4" id="KW-1185">Reference proteome</keyword>